<dbReference type="Gene3D" id="3.40.50.10330">
    <property type="entry name" value="Probable inorganic polyphosphate/atp-NAD kinase, domain 1"/>
    <property type="match status" value="1"/>
</dbReference>
<sequence>MAAPLTAPPTAPLAPRQRLRIGAWGLACWVVLALVGLFQGQGWPPVTWLDSLAAGAGDTVWVSPDDEAMFRVLLTIEDVFSPSGITTMVVLLAIALLALGRGRLAIITVITPLVVGRLTSLLKVTYGRERPAWQNTDGFLESGSFPSGHASGTGALVALLALVVLVAVPSVLGRRVLLGVLAVIQVVVCLDRVLLGRHYPSDTVAGTLLGVGAVLVAVALYPPQGGTRRGETPTPGTQDEAGEPVAQGRPLAVVLNPVKVSDPDAFVEMVAGMAATRGWAPPRVYLTTVEDPGHGMTRAALRDGAELVLVCGGDGTVREVCATMAGTGVPVGIVPAGTGNLLARNLDIPLYRRPALECALGGETKAVDLVAVRGDGLEETHFLVMAGMGLDAAIMESVNEEFKARVGWLAYVFSGIKASMFPTIKLEISVDGGEFTTHRARMAVVGNVGYLTAGMPLLPDATIDDGRLDVVLLYPRGLLSWVPLAARVLLRQRHTDDLVNRMTGRTITLRSASAVPRQLDGDPCGEGRELEMTCLPGELLVRVPGERVTPWAVAAKVNARLTAGASTPS</sequence>
<evidence type="ECO:0000256" key="10">
    <source>
        <dbReference type="SAM" id="Phobius"/>
    </source>
</evidence>
<keyword evidence="7" id="KW-0443">Lipid metabolism</keyword>
<keyword evidence="3" id="KW-0808">Transferase</keyword>
<evidence type="ECO:0000256" key="3">
    <source>
        <dbReference type="ARBA" id="ARBA00022679"/>
    </source>
</evidence>
<keyword evidence="4" id="KW-0547">Nucleotide-binding</keyword>
<comment type="caution">
    <text evidence="12">The sequence shown here is derived from an EMBL/GenBank/DDBJ whole genome shotgun (WGS) entry which is preliminary data.</text>
</comment>
<dbReference type="GO" id="GO:0016301">
    <property type="term" value="F:kinase activity"/>
    <property type="evidence" value="ECO:0007669"/>
    <property type="project" value="UniProtKB-KW"/>
</dbReference>
<evidence type="ECO:0000256" key="1">
    <source>
        <dbReference type="ARBA" id="ARBA00001946"/>
    </source>
</evidence>
<keyword evidence="10" id="KW-0812">Transmembrane</keyword>
<feature type="region of interest" description="Disordered" evidence="9">
    <location>
        <begin position="225"/>
        <end position="244"/>
    </location>
</feature>
<evidence type="ECO:0000256" key="4">
    <source>
        <dbReference type="ARBA" id="ARBA00022741"/>
    </source>
</evidence>
<dbReference type="GO" id="GO:0008654">
    <property type="term" value="P:phospholipid biosynthetic process"/>
    <property type="evidence" value="ECO:0007669"/>
    <property type="project" value="UniProtKB-KW"/>
</dbReference>
<feature type="compositionally biased region" description="Low complexity" evidence="9">
    <location>
        <begin position="225"/>
        <end position="238"/>
    </location>
</feature>
<feature type="transmembrane region" description="Helical" evidence="10">
    <location>
        <begin position="146"/>
        <end position="169"/>
    </location>
</feature>
<dbReference type="SUPFAM" id="SSF111331">
    <property type="entry name" value="NAD kinase/diacylglycerol kinase-like"/>
    <property type="match status" value="1"/>
</dbReference>
<dbReference type="Pfam" id="PF19279">
    <property type="entry name" value="YegS_C"/>
    <property type="match status" value="1"/>
</dbReference>
<evidence type="ECO:0000256" key="9">
    <source>
        <dbReference type="SAM" id="MobiDB-lite"/>
    </source>
</evidence>
<evidence type="ECO:0000256" key="8">
    <source>
        <dbReference type="ARBA" id="ARBA00023264"/>
    </source>
</evidence>
<evidence type="ECO:0000313" key="12">
    <source>
        <dbReference type="EMBL" id="MCM0621095.1"/>
    </source>
</evidence>
<dbReference type="InterPro" id="IPR045540">
    <property type="entry name" value="YegS/DAGK_C"/>
</dbReference>
<dbReference type="PROSITE" id="PS50146">
    <property type="entry name" value="DAGK"/>
    <property type="match status" value="1"/>
</dbReference>
<gene>
    <name evidence="12" type="ORF">M8330_12415</name>
</gene>
<protein>
    <submittedName>
        <fullName evidence="12">Phosphatase PAP2 family protein</fullName>
    </submittedName>
</protein>
<keyword evidence="10" id="KW-0472">Membrane</keyword>
<evidence type="ECO:0000256" key="2">
    <source>
        <dbReference type="ARBA" id="ARBA00005983"/>
    </source>
</evidence>
<dbReference type="AlphaFoldDB" id="A0A9X2D8G9"/>
<keyword evidence="6" id="KW-0067">ATP-binding</keyword>
<comment type="cofactor">
    <cofactor evidence="1">
        <name>Mg(2+)</name>
        <dbReference type="ChEBI" id="CHEBI:18420"/>
    </cofactor>
</comment>
<evidence type="ECO:0000313" key="13">
    <source>
        <dbReference type="Proteomes" id="UP001139485"/>
    </source>
</evidence>
<accession>A0A9X2D8G9</accession>
<dbReference type="SMART" id="SM00014">
    <property type="entry name" value="acidPPc"/>
    <property type="match status" value="1"/>
</dbReference>
<dbReference type="Pfam" id="PF00781">
    <property type="entry name" value="DAGK_cat"/>
    <property type="match status" value="1"/>
</dbReference>
<keyword evidence="5" id="KW-0418">Kinase</keyword>
<dbReference type="InterPro" id="IPR001206">
    <property type="entry name" value="Diacylglycerol_kinase_cat_dom"/>
</dbReference>
<keyword evidence="7" id="KW-0444">Lipid biosynthesis</keyword>
<comment type="similarity">
    <text evidence="2">Belongs to the diacylglycerol/lipid kinase family.</text>
</comment>
<feature type="transmembrane region" description="Helical" evidence="10">
    <location>
        <begin position="106"/>
        <end position="126"/>
    </location>
</feature>
<dbReference type="SUPFAM" id="SSF48317">
    <property type="entry name" value="Acid phosphatase/Vanadium-dependent haloperoxidase"/>
    <property type="match status" value="1"/>
</dbReference>
<reference evidence="12" key="1">
    <citation type="submission" date="2022-05" db="EMBL/GenBank/DDBJ databases">
        <authorList>
            <person name="Tuo L."/>
        </authorList>
    </citation>
    <scope>NUCLEOTIDE SEQUENCE</scope>
    <source>
        <strain evidence="12">BSK12Z-4</strain>
    </source>
</reference>
<dbReference type="PANTHER" id="PTHR12358">
    <property type="entry name" value="SPHINGOSINE KINASE"/>
    <property type="match status" value="1"/>
</dbReference>
<dbReference type="EMBL" id="JAMOIL010000014">
    <property type="protein sequence ID" value="MCM0621095.1"/>
    <property type="molecule type" value="Genomic_DNA"/>
</dbReference>
<evidence type="ECO:0000256" key="6">
    <source>
        <dbReference type="ARBA" id="ARBA00022840"/>
    </source>
</evidence>
<dbReference type="InterPro" id="IPR000326">
    <property type="entry name" value="PAP2/HPO"/>
</dbReference>
<dbReference type="InterPro" id="IPR016064">
    <property type="entry name" value="NAD/diacylglycerol_kinase_sf"/>
</dbReference>
<dbReference type="Proteomes" id="UP001139485">
    <property type="component" value="Unassembled WGS sequence"/>
</dbReference>
<dbReference type="Gene3D" id="1.20.144.10">
    <property type="entry name" value="Phosphatidic acid phosphatase type 2/haloperoxidase"/>
    <property type="match status" value="1"/>
</dbReference>
<dbReference type="InterPro" id="IPR050187">
    <property type="entry name" value="Lipid_Phosphate_FormReg"/>
</dbReference>
<name>A0A9X2D8G9_9ACTN</name>
<dbReference type="PANTHER" id="PTHR12358:SF54">
    <property type="entry name" value="SPHINGOSINE KINASE RELATED PROTEIN"/>
    <property type="match status" value="1"/>
</dbReference>
<organism evidence="12 13">
    <name type="scientific">Nocardioides bruguierae</name>
    <dbReference type="NCBI Taxonomy" id="2945102"/>
    <lineage>
        <taxon>Bacteria</taxon>
        <taxon>Bacillati</taxon>
        <taxon>Actinomycetota</taxon>
        <taxon>Actinomycetes</taxon>
        <taxon>Propionibacteriales</taxon>
        <taxon>Nocardioidaceae</taxon>
        <taxon>Nocardioides</taxon>
    </lineage>
</organism>
<feature type="transmembrane region" description="Helical" evidence="10">
    <location>
        <begin position="176"/>
        <end position="195"/>
    </location>
</feature>
<dbReference type="GO" id="GO:0005524">
    <property type="term" value="F:ATP binding"/>
    <property type="evidence" value="ECO:0007669"/>
    <property type="project" value="UniProtKB-KW"/>
</dbReference>
<proteinExistence type="inferred from homology"/>
<feature type="transmembrane region" description="Helical" evidence="10">
    <location>
        <begin position="79"/>
        <end position="99"/>
    </location>
</feature>
<dbReference type="InterPro" id="IPR017438">
    <property type="entry name" value="ATP-NAD_kinase_N"/>
</dbReference>
<keyword evidence="10" id="KW-1133">Transmembrane helix</keyword>
<feature type="transmembrane region" description="Helical" evidence="10">
    <location>
        <begin position="21"/>
        <end position="40"/>
    </location>
</feature>
<keyword evidence="8" id="KW-1208">Phospholipid metabolism</keyword>
<dbReference type="Gene3D" id="2.60.200.40">
    <property type="match status" value="1"/>
</dbReference>
<dbReference type="Pfam" id="PF01569">
    <property type="entry name" value="PAP2"/>
    <property type="match status" value="1"/>
</dbReference>
<feature type="domain" description="DAGKc" evidence="11">
    <location>
        <begin position="246"/>
        <end position="376"/>
    </location>
</feature>
<evidence type="ECO:0000256" key="7">
    <source>
        <dbReference type="ARBA" id="ARBA00023209"/>
    </source>
</evidence>
<evidence type="ECO:0000259" key="11">
    <source>
        <dbReference type="PROSITE" id="PS50146"/>
    </source>
</evidence>
<dbReference type="SMART" id="SM00046">
    <property type="entry name" value="DAGKc"/>
    <property type="match status" value="1"/>
</dbReference>
<keyword evidence="7" id="KW-0594">Phospholipid biosynthesis</keyword>
<dbReference type="RefSeq" id="WP_250827581.1">
    <property type="nucleotide sequence ID" value="NZ_JAMOIL010000014.1"/>
</dbReference>
<keyword evidence="13" id="KW-1185">Reference proteome</keyword>
<evidence type="ECO:0000256" key="5">
    <source>
        <dbReference type="ARBA" id="ARBA00022777"/>
    </source>
</evidence>
<feature type="transmembrane region" description="Helical" evidence="10">
    <location>
        <begin position="201"/>
        <end position="221"/>
    </location>
</feature>
<dbReference type="InterPro" id="IPR036938">
    <property type="entry name" value="PAP2/HPO_sf"/>
</dbReference>